<evidence type="ECO:0000313" key="2">
    <source>
        <dbReference type="Proteomes" id="UP000298213"/>
    </source>
</evidence>
<dbReference type="Proteomes" id="UP000298213">
    <property type="component" value="Unassembled WGS sequence"/>
</dbReference>
<dbReference type="InterPro" id="IPR003673">
    <property type="entry name" value="CoA-Trfase_fam_III"/>
</dbReference>
<dbReference type="PANTHER" id="PTHR48228:SF5">
    <property type="entry name" value="ALPHA-METHYLACYL-COA RACEMASE"/>
    <property type="match status" value="1"/>
</dbReference>
<comment type="caution">
    <text evidence="1">The sequence shown here is derived from an EMBL/GenBank/DDBJ whole genome shotgun (WGS) entry which is preliminary data.</text>
</comment>
<gene>
    <name evidence="1" type="ORF">E2493_18395</name>
</gene>
<dbReference type="InterPro" id="IPR023606">
    <property type="entry name" value="CoA-Trfase_III_dom_1_sf"/>
</dbReference>
<dbReference type="AlphaFoldDB" id="A0A4Y8ZNF6"/>
<dbReference type="EMBL" id="SPDV01000052">
    <property type="protein sequence ID" value="TFI56802.1"/>
    <property type="molecule type" value="Genomic_DNA"/>
</dbReference>
<dbReference type="OrthoDB" id="5720311at2"/>
<accession>A0A4Y8ZNF6</accession>
<sequence length="334" mass="35148">MAGVLSGIRIVELAGIGPAPFAAMMLADHGAEVIRIERDDVAPPIPAEHDILARSRARALRLDLKSESGVARVRELARDADGLIEGFRPGVMERLGLGPERLHVDNPRLVYGRMTGWGQEGPLAQSAGHDINYIALAGALHTYGRAGEAPVPPVNAVGDFGGGGMLLAFGMLAGLLSARSTGKGQVIDCAMTDGAALLSALTWSLKAAGMWKDARGVNLLDTGAAYYDVYRCADGEYVSVGALEPQFFAVVAGALGLRCGQHDPGLREEMAAAFASAPRRHWCALLEGSDGCFAPVLSLADAPEHPHNRARGTFVTRDGLLQPAPAPRFKGKED</sequence>
<proteinExistence type="predicted"/>
<dbReference type="PANTHER" id="PTHR48228">
    <property type="entry name" value="SUCCINYL-COA--D-CITRAMALATE COA-TRANSFERASE"/>
    <property type="match status" value="1"/>
</dbReference>
<dbReference type="Gene3D" id="3.30.1540.10">
    <property type="entry name" value="formyl-coa transferase, domain 3"/>
    <property type="match status" value="1"/>
</dbReference>
<reference evidence="1 2" key="1">
    <citation type="submission" date="2019-03" db="EMBL/GenBank/DDBJ databases">
        <title>Genome sequence of Sphingomonas sp. 17J27-24.</title>
        <authorList>
            <person name="Kim M."/>
            <person name="Maeng S."/>
            <person name="Sathiyaraj S."/>
        </authorList>
    </citation>
    <scope>NUCLEOTIDE SEQUENCE [LARGE SCALE GENOMIC DNA]</scope>
    <source>
        <strain evidence="1 2">17J27-24</strain>
    </source>
</reference>
<dbReference type="InterPro" id="IPR044855">
    <property type="entry name" value="CoA-Trfase_III_dom3_sf"/>
</dbReference>
<evidence type="ECO:0000313" key="1">
    <source>
        <dbReference type="EMBL" id="TFI56802.1"/>
    </source>
</evidence>
<dbReference type="GO" id="GO:0016740">
    <property type="term" value="F:transferase activity"/>
    <property type="evidence" value="ECO:0007669"/>
    <property type="project" value="UniProtKB-KW"/>
</dbReference>
<dbReference type="RefSeq" id="WP_135089840.1">
    <property type="nucleotide sequence ID" value="NZ_SPDV01000052.1"/>
</dbReference>
<protein>
    <submittedName>
        <fullName evidence="1">CoA transferase</fullName>
    </submittedName>
</protein>
<keyword evidence="1" id="KW-0808">Transferase</keyword>
<dbReference type="Gene3D" id="3.40.50.10540">
    <property type="entry name" value="Crotonobetainyl-coa:carnitine coa-transferase, domain 1"/>
    <property type="match status" value="1"/>
</dbReference>
<dbReference type="InterPro" id="IPR050509">
    <property type="entry name" value="CoA-transferase_III"/>
</dbReference>
<name>A0A4Y8ZNF6_9SPHN</name>
<dbReference type="Pfam" id="PF02515">
    <property type="entry name" value="CoA_transf_3"/>
    <property type="match status" value="1"/>
</dbReference>
<keyword evidence="2" id="KW-1185">Reference proteome</keyword>
<organism evidence="1 2">
    <name type="scientific">Sphingomonas parva</name>
    <dbReference type="NCBI Taxonomy" id="2555898"/>
    <lineage>
        <taxon>Bacteria</taxon>
        <taxon>Pseudomonadati</taxon>
        <taxon>Pseudomonadota</taxon>
        <taxon>Alphaproteobacteria</taxon>
        <taxon>Sphingomonadales</taxon>
        <taxon>Sphingomonadaceae</taxon>
        <taxon>Sphingomonas</taxon>
    </lineage>
</organism>
<dbReference type="SUPFAM" id="SSF89796">
    <property type="entry name" value="CoA-transferase family III (CaiB/BaiF)"/>
    <property type="match status" value="1"/>
</dbReference>